<evidence type="ECO:0000313" key="3">
    <source>
        <dbReference type="Proteomes" id="UP000823775"/>
    </source>
</evidence>
<evidence type="ECO:0000313" key="2">
    <source>
        <dbReference type="EMBL" id="MCE3215262.1"/>
    </source>
</evidence>
<reference evidence="2 3" key="1">
    <citation type="journal article" date="2021" name="BMC Genomics">
        <title>Datura genome reveals duplications of psychoactive alkaloid biosynthetic genes and high mutation rate following tissue culture.</title>
        <authorList>
            <person name="Rajewski A."/>
            <person name="Carter-House D."/>
            <person name="Stajich J."/>
            <person name="Litt A."/>
        </authorList>
    </citation>
    <scope>NUCLEOTIDE SEQUENCE [LARGE SCALE GENOMIC DNA]</scope>
    <source>
        <strain evidence="2">AR-01</strain>
    </source>
</reference>
<keyword evidence="3" id="KW-1185">Reference proteome</keyword>
<gene>
    <name evidence="2" type="ORF">HAX54_001561</name>
</gene>
<feature type="compositionally biased region" description="Basic and acidic residues" evidence="1">
    <location>
        <begin position="19"/>
        <end position="35"/>
    </location>
</feature>
<comment type="caution">
    <text evidence="2">The sequence shown here is derived from an EMBL/GenBank/DDBJ whole genome shotgun (WGS) entry which is preliminary data.</text>
</comment>
<proteinExistence type="predicted"/>
<feature type="non-terminal residue" evidence="2">
    <location>
        <position position="1"/>
    </location>
</feature>
<name>A0ABS8WQS2_DATST</name>
<accession>A0ABS8WQS2</accession>
<dbReference type="EMBL" id="JACEIK010010600">
    <property type="protein sequence ID" value="MCE3215262.1"/>
    <property type="molecule type" value="Genomic_DNA"/>
</dbReference>
<sequence length="143" mass="15522">KPSHVITNCRKGISTQADMRFERSEGSGRSTKSDNKGIQFSPEQLTHMMNMLQLMKNSHVDQGTSDSVPAIYAGLVSTSGFSNCCFFACHMSSASPPPSSTPSLLVGLRRSSRVSVPPFYLHKYVCSNASTSKDTSITPEIDL</sequence>
<protein>
    <submittedName>
        <fullName evidence="2">Uncharacterized protein</fullName>
    </submittedName>
</protein>
<evidence type="ECO:0000256" key="1">
    <source>
        <dbReference type="SAM" id="MobiDB-lite"/>
    </source>
</evidence>
<dbReference type="Proteomes" id="UP000823775">
    <property type="component" value="Unassembled WGS sequence"/>
</dbReference>
<organism evidence="2 3">
    <name type="scientific">Datura stramonium</name>
    <name type="common">Jimsonweed</name>
    <name type="synonym">Common thornapple</name>
    <dbReference type="NCBI Taxonomy" id="4076"/>
    <lineage>
        <taxon>Eukaryota</taxon>
        <taxon>Viridiplantae</taxon>
        <taxon>Streptophyta</taxon>
        <taxon>Embryophyta</taxon>
        <taxon>Tracheophyta</taxon>
        <taxon>Spermatophyta</taxon>
        <taxon>Magnoliopsida</taxon>
        <taxon>eudicotyledons</taxon>
        <taxon>Gunneridae</taxon>
        <taxon>Pentapetalae</taxon>
        <taxon>asterids</taxon>
        <taxon>lamiids</taxon>
        <taxon>Solanales</taxon>
        <taxon>Solanaceae</taxon>
        <taxon>Solanoideae</taxon>
        <taxon>Datureae</taxon>
        <taxon>Datura</taxon>
    </lineage>
</organism>
<feature type="non-terminal residue" evidence="2">
    <location>
        <position position="143"/>
    </location>
</feature>
<feature type="region of interest" description="Disordered" evidence="1">
    <location>
        <begin position="16"/>
        <end position="38"/>
    </location>
</feature>